<dbReference type="GO" id="GO:0007635">
    <property type="term" value="P:chemosensory behavior"/>
    <property type="evidence" value="ECO:0007669"/>
    <property type="project" value="TreeGrafter"/>
</dbReference>
<dbReference type="GO" id="GO:0030424">
    <property type="term" value="C:axon"/>
    <property type="evidence" value="ECO:0007669"/>
    <property type="project" value="TreeGrafter"/>
</dbReference>
<evidence type="ECO:0000256" key="1">
    <source>
        <dbReference type="ARBA" id="ARBA00004651"/>
    </source>
</evidence>
<keyword evidence="6 8" id="KW-0675">Receptor</keyword>
<evidence type="ECO:0000256" key="4">
    <source>
        <dbReference type="ARBA" id="ARBA00022989"/>
    </source>
</evidence>
<dbReference type="GO" id="GO:0030425">
    <property type="term" value="C:dendrite"/>
    <property type="evidence" value="ECO:0007669"/>
    <property type="project" value="TreeGrafter"/>
</dbReference>
<feature type="transmembrane region" description="Helical" evidence="8">
    <location>
        <begin position="179"/>
        <end position="200"/>
    </location>
</feature>
<feature type="transmembrane region" description="Helical" evidence="8">
    <location>
        <begin position="49"/>
        <end position="69"/>
    </location>
</feature>
<keyword evidence="3 8" id="KW-0812">Transmembrane</keyword>
<dbReference type="PANTHER" id="PTHR21143:SF133">
    <property type="entry name" value="GUSTATORY AND PHEROMONE RECEPTOR 32A-RELATED"/>
    <property type="match status" value="1"/>
</dbReference>
<dbReference type="PANTHER" id="PTHR21143">
    <property type="entry name" value="INVERTEBRATE GUSTATORY RECEPTOR"/>
    <property type="match status" value="1"/>
</dbReference>
<evidence type="ECO:0000256" key="2">
    <source>
        <dbReference type="ARBA" id="ARBA00022475"/>
    </source>
</evidence>
<evidence type="ECO:0000313" key="9">
    <source>
        <dbReference type="EMBL" id="QHN69209.1"/>
    </source>
</evidence>
<comment type="subcellular location">
    <subcellularLocation>
        <location evidence="1 8">Cell membrane</location>
        <topology evidence="1 8">Multi-pass membrane protein</topology>
    </subcellularLocation>
</comment>
<name>A0A857N2S2_9HYME</name>
<evidence type="ECO:0000256" key="6">
    <source>
        <dbReference type="ARBA" id="ARBA00023170"/>
    </source>
</evidence>
<reference evidence="9" key="1">
    <citation type="submission" date="2019-04" db="EMBL/GenBank/DDBJ databases">
        <authorList>
            <person name="Guo B."/>
            <person name="Lu P."/>
        </authorList>
    </citation>
    <scope>NUCLEOTIDE SEQUENCE</scope>
</reference>
<dbReference type="InterPro" id="IPR013604">
    <property type="entry name" value="7TM_chemorcpt"/>
</dbReference>
<comment type="similarity">
    <text evidence="8">Belongs to the insect chemoreceptor superfamily. Gustatory receptor (GR) family.</text>
</comment>
<sequence>MQFDRMKFHRPVSTSKMHTYTKNVQMNLKSALRPLQRVSQVLGLNLSNLLGRIYTWFIFMTFFAITYGGSSQLCSLDCGKNAIDSFVIWIQYAANTVLALTVITCSLFKPHQHGFPHHDLAPIDKVLESFGARLTNNRLFWTEMFQIVLIVAVPLLFGFQDIRKSIQLKSFYYSLYWLHYYYSVSVSIVTDCLFVNYLNIIRERFQQLNKLMTLIEKEKLPLTITFLGISDSDIFCGQYKGDVISKIQKFRSLHHDLYTLSIKVNVNFGIQLLVNSTISLVITTGQLYESYLNFIDNRLNVEQIMYNTLWTFFYVFRLIYVSHACNRTKNEARYTSSLLYKFSLKSKLQDLRNEVIHFSLQLIHENLTFTACGFFDIDFRMLCSIIGTVTTYLVILIQMDLSRIELTSTTSHLPSTRKFCSSSPNASRDFV</sequence>
<dbReference type="AlphaFoldDB" id="A0A857N2S2"/>
<feature type="transmembrane region" description="Helical" evidence="8">
    <location>
        <begin position="139"/>
        <end position="159"/>
    </location>
</feature>
<evidence type="ECO:0000256" key="3">
    <source>
        <dbReference type="ARBA" id="ARBA00022692"/>
    </source>
</evidence>
<dbReference type="GO" id="GO:0005886">
    <property type="term" value="C:plasma membrane"/>
    <property type="evidence" value="ECO:0007669"/>
    <property type="project" value="UniProtKB-SubCell"/>
</dbReference>
<accession>A0A857N2S2</accession>
<keyword evidence="4 8" id="KW-1133">Transmembrane helix</keyword>
<comment type="caution">
    <text evidence="8">Lacks conserved residue(s) required for the propagation of feature annotation.</text>
</comment>
<dbReference type="GO" id="GO:0008049">
    <property type="term" value="P:male courtship behavior"/>
    <property type="evidence" value="ECO:0007669"/>
    <property type="project" value="TreeGrafter"/>
</dbReference>
<comment type="function">
    <text evidence="8">Gustatory receptor which mediates acceptance or avoidance behavior, depending on its substrates.</text>
</comment>
<protein>
    <recommendedName>
        <fullName evidence="8">Gustatory receptor</fullName>
    </recommendedName>
</protein>
<keyword evidence="5 8" id="KW-0472">Membrane</keyword>
<dbReference type="Pfam" id="PF08395">
    <property type="entry name" value="7tm_7"/>
    <property type="match status" value="1"/>
</dbReference>
<dbReference type="GO" id="GO:0007165">
    <property type="term" value="P:signal transduction"/>
    <property type="evidence" value="ECO:0007669"/>
    <property type="project" value="UniProtKB-KW"/>
</dbReference>
<dbReference type="GO" id="GO:0043025">
    <property type="term" value="C:neuronal cell body"/>
    <property type="evidence" value="ECO:0007669"/>
    <property type="project" value="TreeGrafter"/>
</dbReference>
<keyword evidence="7 8" id="KW-0807">Transducer</keyword>
<proteinExistence type="evidence at transcript level"/>
<evidence type="ECO:0000256" key="7">
    <source>
        <dbReference type="ARBA" id="ARBA00023224"/>
    </source>
</evidence>
<evidence type="ECO:0000256" key="8">
    <source>
        <dbReference type="RuleBase" id="RU363108"/>
    </source>
</evidence>
<dbReference type="GO" id="GO:0050909">
    <property type="term" value="P:sensory perception of taste"/>
    <property type="evidence" value="ECO:0007669"/>
    <property type="project" value="InterPro"/>
</dbReference>
<dbReference type="EMBL" id="MK749112">
    <property type="protein sequence ID" value="QHN69209.1"/>
    <property type="molecule type" value="mRNA"/>
</dbReference>
<evidence type="ECO:0000256" key="5">
    <source>
        <dbReference type="ARBA" id="ARBA00023136"/>
    </source>
</evidence>
<organism evidence="9">
    <name type="scientific">Sirex nitobei</name>
    <dbReference type="NCBI Taxonomy" id="1602346"/>
    <lineage>
        <taxon>Eukaryota</taxon>
        <taxon>Metazoa</taxon>
        <taxon>Ecdysozoa</taxon>
        <taxon>Arthropoda</taxon>
        <taxon>Hexapoda</taxon>
        <taxon>Insecta</taxon>
        <taxon>Pterygota</taxon>
        <taxon>Neoptera</taxon>
        <taxon>Endopterygota</taxon>
        <taxon>Hymenoptera</taxon>
        <taxon>Siricoidea</taxon>
        <taxon>Siricidae</taxon>
        <taxon>Sirex</taxon>
    </lineage>
</organism>
<feature type="transmembrane region" description="Helical" evidence="8">
    <location>
        <begin position="89"/>
        <end position="108"/>
    </location>
</feature>
<keyword evidence="2 8" id="KW-1003">Cell membrane</keyword>